<evidence type="ECO:0000256" key="1">
    <source>
        <dbReference type="ARBA" id="ARBA00023015"/>
    </source>
</evidence>
<dbReference type="SUPFAM" id="SSF46785">
    <property type="entry name" value="Winged helix' DNA-binding domain"/>
    <property type="match status" value="1"/>
</dbReference>
<dbReference type="EMBL" id="JBHLZP010000888">
    <property type="protein sequence ID" value="MFB9840015.1"/>
    <property type="molecule type" value="Genomic_DNA"/>
</dbReference>
<evidence type="ECO:0000313" key="5">
    <source>
        <dbReference type="EMBL" id="MFB9840015.1"/>
    </source>
</evidence>
<evidence type="ECO:0000259" key="4">
    <source>
        <dbReference type="PROSITE" id="PS50949"/>
    </source>
</evidence>
<dbReference type="InterPro" id="IPR000524">
    <property type="entry name" value="Tscrpt_reg_HTH_GntR"/>
</dbReference>
<name>A0ABV5YY76_9ACTN</name>
<keyword evidence="2" id="KW-0238">DNA-binding</keyword>
<sequence>MEEGASRSGQIVAELRHRIVTGELAPGDRVPSTREIVRRWGVAMATATKVLTRLRQDGLVRAVPGVGTFVATGA</sequence>
<dbReference type="InterPro" id="IPR036390">
    <property type="entry name" value="WH_DNA-bd_sf"/>
</dbReference>
<dbReference type="SMART" id="SM00345">
    <property type="entry name" value="HTH_GNTR"/>
    <property type="match status" value="1"/>
</dbReference>
<dbReference type="PROSITE" id="PS50949">
    <property type="entry name" value="HTH_GNTR"/>
    <property type="match status" value="1"/>
</dbReference>
<feature type="non-terminal residue" evidence="5">
    <location>
        <position position="74"/>
    </location>
</feature>
<feature type="domain" description="HTH gntR-type" evidence="4">
    <location>
        <begin position="5"/>
        <end position="73"/>
    </location>
</feature>
<dbReference type="CDD" id="cd07377">
    <property type="entry name" value="WHTH_GntR"/>
    <property type="match status" value="1"/>
</dbReference>
<protein>
    <submittedName>
        <fullName evidence="5">GntR family transcriptional regulator</fullName>
    </submittedName>
</protein>
<dbReference type="RefSeq" id="WP_378213214.1">
    <property type="nucleotide sequence ID" value="NZ_JBHLZP010000888.1"/>
</dbReference>
<dbReference type="Pfam" id="PF00392">
    <property type="entry name" value="GntR"/>
    <property type="match status" value="1"/>
</dbReference>
<dbReference type="PANTHER" id="PTHR44846">
    <property type="entry name" value="MANNOSYL-D-GLYCERATE TRANSPORT/METABOLISM SYSTEM REPRESSOR MNGR-RELATED"/>
    <property type="match status" value="1"/>
</dbReference>
<comment type="caution">
    <text evidence="5">The sequence shown here is derived from an EMBL/GenBank/DDBJ whole genome shotgun (WGS) entry which is preliminary data.</text>
</comment>
<dbReference type="InterPro" id="IPR050679">
    <property type="entry name" value="Bact_HTH_transcr_reg"/>
</dbReference>
<dbReference type="Proteomes" id="UP001589627">
    <property type="component" value="Unassembled WGS sequence"/>
</dbReference>
<evidence type="ECO:0000256" key="2">
    <source>
        <dbReference type="ARBA" id="ARBA00023125"/>
    </source>
</evidence>
<keyword evidence="1" id="KW-0805">Transcription regulation</keyword>
<dbReference type="InterPro" id="IPR036388">
    <property type="entry name" value="WH-like_DNA-bd_sf"/>
</dbReference>
<reference evidence="5 6" key="1">
    <citation type="submission" date="2024-09" db="EMBL/GenBank/DDBJ databases">
        <authorList>
            <person name="Sun Q."/>
            <person name="Mori K."/>
        </authorList>
    </citation>
    <scope>NUCLEOTIDE SEQUENCE [LARGE SCALE GENOMIC DNA]</scope>
    <source>
        <strain evidence="5 6">TBRC 0563</strain>
    </source>
</reference>
<organism evidence="5 6">
    <name type="scientific">Actinoallomurus acaciae</name>
    <dbReference type="NCBI Taxonomy" id="502577"/>
    <lineage>
        <taxon>Bacteria</taxon>
        <taxon>Bacillati</taxon>
        <taxon>Actinomycetota</taxon>
        <taxon>Actinomycetes</taxon>
        <taxon>Streptosporangiales</taxon>
        <taxon>Thermomonosporaceae</taxon>
        <taxon>Actinoallomurus</taxon>
    </lineage>
</organism>
<dbReference type="Gene3D" id="1.10.10.10">
    <property type="entry name" value="Winged helix-like DNA-binding domain superfamily/Winged helix DNA-binding domain"/>
    <property type="match status" value="1"/>
</dbReference>
<evidence type="ECO:0000313" key="6">
    <source>
        <dbReference type="Proteomes" id="UP001589627"/>
    </source>
</evidence>
<keyword evidence="6" id="KW-1185">Reference proteome</keyword>
<evidence type="ECO:0000256" key="3">
    <source>
        <dbReference type="ARBA" id="ARBA00023163"/>
    </source>
</evidence>
<proteinExistence type="predicted"/>
<gene>
    <name evidence="5" type="ORF">ACFFNX_48495</name>
</gene>
<dbReference type="PANTHER" id="PTHR44846:SF17">
    <property type="entry name" value="GNTR-FAMILY TRANSCRIPTIONAL REGULATOR"/>
    <property type="match status" value="1"/>
</dbReference>
<keyword evidence="3" id="KW-0804">Transcription</keyword>
<accession>A0ABV5YY76</accession>